<dbReference type="NCBIfam" id="TIGR01891">
    <property type="entry name" value="amidohydrolases"/>
    <property type="match status" value="1"/>
</dbReference>
<evidence type="ECO:0000313" key="5">
    <source>
        <dbReference type="Proteomes" id="UP001300692"/>
    </source>
</evidence>
<accession>A0ABT3CTQ3</accession>
<reference evidence="4 5" key="1">
    <citation type="submission" date="2022-10" db="EMBL/GenBank/DDBJ databases">
        <title>Comparative genomics and taxonomic characterization of three novel marine species of genus Reichenbachiella exhibiting antioxidant and polysaccharide degradation activities.</title>
        <authorList>
            <person name="Muhammad N."/>
            <person name="Lee Y.-J."/>
            <person name="Ko J."/>
            <person name="Kim S.-G."/>
        </authorList>
    </citation>
    <scope>NUCLEOTIDE SEQUENCE [LARGE SCALE GENOMIC DNA]</scope>
    <source>
        <strain evidence="4 5">ABR2-5</strain>
    </source>
</reference>
<evidence type="ECO:0000313" key="4">
    <source>
        <dbReference type="EMBL" id="MCV9386999.1"/>
    </source>
</evidence>
<name>A0ABT3CTQ3_9BACT</name>
<dbReference type="Pfam" id="PF07687">
    <property type="entry name" value="M20_dimer"/>
    <property type="match status" value="1"/>
</dbReference>
<comment type="caution">
    <text evidence="4">The sequence shown here is derived from an EMBL/GenBank/DDBJ whole genome shotgun (WGS) entry which is preliminary data.</text>
</comment>
<dbReference type="PIRSF" id="PIRSF005962">
    <property type="entry name" value="Pept_M20D_amidohydro"/>
    <property type="match status" value="1"/>
</dbReference>
<protein>
    <submittedName>
        <fullName evidence="4">Amidohydrolase</fullName>
    </submittedName>
</protein>
<sequence>MKKHLTLLLILSSAVITWAQPGNLSQQAQNQASQIEEKMIEWRHDLHQNPELSNREFNTARKIEKHLKSLGIEVQTGVAKTGVIGILKGGQPGPVIGLRADMDALPVTERVEIPWASQVTASYNGIESGVMHACGHDTHVAILMATAEVLNKMKKDLKGTVKFVFQPAEEGAPPGEEGGAQLMVKEGVLHHPDVDVMIGLHINASTPVGQIKYKSGGTMAAADRWVMKIKGKQSHGSRPWTSVDPIVTAAQIINGMQTVISRNAELTKEAAVLTVGLIRGGIRNNIIPEEVEMIGTIRTLDVDMQDKLHEDFRRVAINIGESMGATVELEITKQVPVTYNDPELTSTLVPFISDAIGAENVVIRKAMTGAEDFSYFANEVPSFFFFVGGCPKGTDPNEAAPHHTPDFYVDDAGMITGLQSMLAATLGYMYQE</sequence>
<dbReference type="InterPro" id="IPR017439">
    <property type="entry name" value="Amidohydrolase"/>
</dbReference>
<dbReference type="Gene3D" id="3.30.70.360">
    <property type="match status" value="1"/>
</dbReference>
<feature type="domain" description="Peptidase M20 dimerisation" evidence="3">
    <location>
        <begin position="225"/>
        <end position="316"/>
    </location>
</feature>
<organism evidence="4 5">
    <name type="scientific">Reichenbachiella ulvae</name>
    <dbReference type="NCBI Taxonomy" id="2980104"/>
    <lineage>
        <taxon>Bacteria</taxon>
        <taxon>Pseudomonadati</taxon>
        <taxon>Bacteroidota</taxon>
        <taxon>Cytophagia</taxon>
        <taxon>Cytophagales</taxon>
        <taxon>Reichenbachiellaceae</taxon>
        <taxon>Reichenbachiella</taxon>
    </lineage>
</organism>
<keyword evidence="5" id="KW-1185">Reference proteome</keyword>
<feature type="chain" id="PRO_5047451234" evidence="2">
    <location>
        <begin position="20"/>
        <end position="432"/>
    </location>
</feature>
<dbReference type="PANTHER" id="PTHR11014">
    <property type="entry name" value="PEPTIDASE M20 FAMILY MEMBER"/>
    <property type="match status" value="1"/>
</dbReference>
<feature type="signal peptide" evidence="2">
    <location>
        <begin position="1"/>
        <end position="19"/>
    </location>
</feature>
<keyword evidence="2" id="KW-0732">Signal</keyword>
<dbReference type="SUPFAM" id="SSF53187">
    <property type="entry name" value="Zn-dependent exopeptidases"/>
    <property type="match status" value="1"/>
</dbReference>
<dbReference type="InterPro" id="IPR036264">
    <property type="entry name" value="Bact_exopeptidase_dim_dom"/>
</dbReference>
<dbReference type="SUPFAM" id="SSF55031">
    <property type="entry name" value="Bacterial exopeptidase dimerisation domain"/>
    <property type="match status" value="1"/>
</dbReference>
<dbReference type="PANTHER" id="PTHR11014:SF63">
    <property type="entry name" value="METALLOPEPTIDASE, PUTATIVE (AFU_ORTHOLOGUE AFUA_6G09600)-RELATED"/>
    <property type="match status" value="1"/>
</dbReference>
<dbReference type="Gene3D" id="3.40.630.10">
    <property type="entry name" value="Zn peptidases"/>
    <property type="match status" value="1"/>
</dbReference>
<dbReference type="Pfam" id="PF01546">
    <property type="entry name" value="Peptidase_M20"/>
    <property type="match status" value="1"/>
</dbReference>
<gene>
    <name evidence="4" type="ORF">N7U62_10015</name>
</gene>
<dbReference type="RefSeq" id="WP_264137827.1">
    <property type="nucleotide sequence ID" value="NZ_JAOYOD010000001.1"/>
</dbReference>
<evidence type="ECO:0000259" key="3">
    <source>
        <dbReference type="Pfam" id="PF07687"/>
    </source>
</evidence>
<proteinExistence type="predicted"/>
<evidence type="ECO:0000256" key="2">
    <source>
        <dbReference type="SAM" id="SignalP"/>
    </source>
</evidence>
<dbReference type="Proteomes" id="UP001300692">
    <property type="component" value="Unassembled WGS sequence"/>
</dbReference>
<keyword evidence="1" id="KW-0378">Hydrolase</keyword>
<dbReference type="InterPro" id="IPR002933">
    <property type="entry name" value="Peptidase_M20"/>
</dbReference>
<evidence type="ECO:0000256" key="1">
    <source>
        <dbReference type="ARBA" id="ARBA00022801"/>
    </source>
</evidence>
<dbReference type="InterPro" id="IPR011650">
    <property type="entry name" value="Peptidase_M20_dimer"/>
</dbReference>
<dbReference type="EMBL" id="JAOYOD010000001">
    <property type="protein sequence ID" value="MCV9386999.1"/>
    <property type="molecule type" value="Genomic_DNA"/>
</dbReference>